<comment type="caution">
    <text evidence="3">The sequence shown here is derived from an EMBL/GenBank/DDBJ whole genome shotgun (WGS) entry which is preliminary data.</text>
</comment>
<name>A0A7J6LCG8_PEROL</name>
<evidence type="ECO:0000313" key="4">
    <source>
        <dbReference type="Proteomes" id="UP000570595"/>
    </source>
</evidence>
<evidence type="ECO:0000313" key="3">
    <source>
        <dbReference type="EMBL" id="KAF4656801.1"/>
    </source>
</evidence>
<proteinExistence type="predicted"/>
<feature type="region of interest" description="Disordered" evidence="1">
    <location>
        <begin position="169"/>
        <end position="266"/>
    </location>
</feature>
<reference evidence="3 4" key="1">
    <citation type="submission" date="2020-04" db="EMBL/GenBank/DDBJ databases">
        <title>Perkinsus olseni comparative genomics.</title>
        <authorList>
            <person name="Bogema D.R."/>
        </authorList>
    </citation>
    <scope>NUCLEOTIDE SEQUENCE [LARGE SCALE GENOMIC DNA]</scope>
    <source>
        <strain evidence="3">ATCC PRA-179</strain>
    </source>
</reference>
<feature type="compositionally biased region" description="Polar residues" evidence="1">
    <location>
        <begin position="231"/>
        <end position="257"/>
    </location>
</feature>
<sequence>MPVTTRRASYDGLPESTTDGIHSTPVGKGGVISGTSAEHREVHTAPPAKRGSDTPNTVLLKRYSRHLSFNPGMLDHSRYWSEESLRDLCRKLSLESTGNRGELITRLRAWHEEMDVSGDAAVGLRSYSAPGGNFWLISVKEALVSSKFKSPFRRGSAVDGDGAVKPILRRDSAYGESPSAQSSGAKSAKEGQAKKRRSGSLEGVTDSKAKRRTSICPPAKDEGTPAGLDSEASSPTVSGQARSPTCPASSASRSATTGKKRRARVQFSPYNEVQLMSPRRTYEVFATEKRLNFGPP</sequence>
<dbReference type="Proteomes" id="UP000570595">
    <property type="component" value="Unassembled WGS sequence"/>
</dbReference>
<organism evidence="3 4">
    <name type="scientific">Perkinsus olseni</name>
    <name type="common">Perkinsus atlanticus</name>
    <dbReference type="NCBI Taxonomy" id="32597"/>
    <lineage>
        <taxon>Eukaryota</taxon>
        <taxon>Sar</taxon>
        <taxon>Alveolata</taxon>
        <taxon>Perkinsozoa</taxon>
        <taxon>Perkinsea</taxon>
        <taxon>Perkinsida</taxon>
        <taxon>Perkinsidae</taxon>
        <taxon>Perkinsus</taxon>
    </lineage>
</organism>
<protein>
    <recommendedName>
        <fullName evidence="2">SAP domain-containing protein</fullName>
    </recommendedName>
</protein>
<feature type="domain" description="SAP" evidence="2">
    <location>
        <begin position="77"/>
        <end position="111"/>
    </location>
</feature>
<evidence type="ECO:0000259" key="2">
    <source>
        <dbReference type="PROSITE" id="PS50800"/>
    </source>
</evidence>
<dbReference type="PROSITE" id="PS50800">
    <property type="entry name" value="SAP"/>
    <property type="match status" value="1"/>
</dbReference>
<dbReference type="EMBL" id="JABAHT010000387">
    <property type="protein sequence ID" value="KAF4656801.1"/>
    <property type="molecule type" value="Genomic_DNA"/>
</dbReference>
<dbReference type="InterPro" id="IPR003034">
    <property type="entry name" value="SAP_dom"/>
</dbReference>
<gene>
    <name evidence="3" type="ORF">FOZ61_006653</name>
</gene>
<dbReference type="Pfam" id="PF02037">
    <property type="entry name" value="SAP"/>
    <property type="match status" value="1"/>
</dbReference>
<accession>A0A7J6LCG8</accession>
<evidence type="ECO:0000256" key="1">
    <source>
        <dbReference type="SAM" id="MobiDB-lite"/>
    </source>
</evidence>
<feature type="region of interest" description="Disordered" evidence="1">
    <location>
        <begin position="1"/>
        <end position="56"/>
    </location>
</feature>
<dbReference type="AlphaFoldDB" id="A0A7J6LCG8"/>
<dbReference type="OrthoDB" id="413684at2759"/>